<reference evidence="2" key="1">
    <citation type="journal article" date="2020" name="Microbiol. Resour. Announc.">
        <title>Complete Genome Sequence of Moraxella osloensis Strain YV1, Isolated from an Australian Wastewater Treatment Plant.</title>
        <authorList>
            <person name="Batinovic S."/>
            <person name="Rice D.T.F."/>
            <person name="Seviour R.J."/>
            <person name="Petrovski S."/>
        </authorList>
    </citation>
    <scope>NUCLEOTIDE SEQUENCE</scope>
    <source>
        <strain evidence="2">YV1</strain>
    </source>
</reference>
<name>A0A6P1KMC2_FAUOS</name>
<accession>A0A6P1KMC2</accession>
<gene>
    <name evidence="2" type="ORF">GSF12_05470</name>
</gene>
<dbReference type="EMBL" id="CP047226">
    <property type="protein sequence ID" value="QHG09384.1"/>
    <property type="molecule type" value="Genomic_DNA"/>
</dbReference>
<keyword evidence="1" id="KW-0472">Membrane</keyword>
<dbReference type="AlphaFoldDB" id="A0A6P1KMC2"/>
<sequence length="130" mass="15509">MIIFIGICIYGFFAVPYKERILIIFISGVGIIGLITFWLTHAKKIKHYLNQPYLILDELCVQILDREFTQTVNWRDVQNIDFHQGTRHSPSYYFIETNKIYRLDNDLITKYIIVTLKRYAEKYGTAKFIY</sequence>
<keyword evidence="1" id="KW-0812">Transmembrane</keyword>
<keyword evidence="1" id="KW-1133">Transmembrane helix</keyword>
<protein>
    <submittedName>
        <fullName evidence="2">Uncharacterized protein</fullName>
    </submittedName>
</protein>
<proteinExistence type="predicted"/>
<evidence type="ECO:0000256" key="1">
    <source>
        <dbReference type="SAM" id="Phobius"/>
    </source>
</evidence>
<evidence type="ECO:0000313" key="2">
    <source>
        <dbReference type="EMBL" id="QHG09384.1"/>
    </source>
</evidence>
<feature type="transmembrane region" description="Helical" evidence="1">
    <location>
        <begin position="21"/>
        <end position="40"/>
    </location>
</feature>
<organism evidence="2">
    <name type="scientific">Faucicola osloensis</name>
    <name type="common">Moraxella osloensis</name>
    <dbReference type="NCBI Taxonomy" id="34062"/>
    <lineage>
        <taxon>Bacteria</taxon>
        <taxon>Pseudomonadati</taxon>
        <taxon>Pseudomonadota</taxon>
        <taxon>Gammaproteobacteria</taxon>
        <taxon>Moraxellales</taxon>
        <taxon>Moraxellaceae</taxon>
        <taxon>Faucicola</taxon>
    </lineage>
</organism>